<comment type="caution">
    <text evidence="5">The sequence shown here is derived from an EMBL/GenBank/DDBJ whole genome shotgun (WGS) entry which is preliminary data.</text>
</comment>
<dbReference type="AlphaFoldDB" id="A0A8J6NJ45"/>
<feature type="domain" description="LysM" evidence="4">
    <location>
        <begin position="48"/>
        <end position="93"/>
    </location>
</feature>
<organism evidence="5 6">
    <name type="scientific">Candidatus Desulfolinea nitratireducens</name>
    <dbReference type="NCBI Taxonomy" id="2841698"/>
    <lineage>
        <taxon>Bacteria</taxon>
        <taxon>Bacillati</taxon>
        <taxon>Chloroflexota</taxon>
        <taxon>Anaerolineae</taxon>
        <taxon>Anaerolineales</taxon>
        <taxon>Anaerolineales incertae sedis</taxon>
        <taxon>Candidatus Desulfolinea</taxon>
    </lineage>
</organism>
<keyword evidence="2" id="KW-1133">Transmembrane helix</keyword>
<dbReference type="InterPro" id="IPR013783">
    <property type="entry name" value="Ig-like_fold"/>
</dbReference>
<evidence type="ECO:0000313" key="5">
    <source>
        <dbReference type="EMBL" id="MBC8336606.1"/>
    </source>
</evidence>
<dbReference type="Gene3D" id="3.10.350.10">
    <property type="entry name" value="LysM domain"/>
    <property type="match status" value="1"/>
</dbReference>
<protein>
    <submittedName>
        <fullName evidence="5">LysM peptidoglycan-binding domain-containing protein</fullName>
    </submittedName>
</protein>
<feature type="signal peptide" evidence="3">
    <location>
        <begin position="1"/>
        <end position="28"/>
    </location>
</feature>
<dbReference type="EMBL" id="JACNJN010000177">
    <property type="protein sequence ID" value="MBC8336606.1"/>
    <property type="molecule type" value="Genomic_DNA"/>
</dbReference>
<evidence type="ECO:0000256" key="3">
    <source>
        <dbReference type="SAM" id="SignalP"/>
    </source>
</evidence>
<proteinExistence type="predicted"/>
<dbReference type="Proteomes" id="UP000614469">
    <property type="component" value="Unassembled WGS sequence"/>
</dbReference>
<keyword evidence="2" id="KW-0472">Membrane</keyword>
<keyword evidence="3" id="KW-0732">Signal</keyword>
<evidence type="ECO:0000313" key="6">
    <source>
        <dbReference type="Proteomes" id="UP000614469"/>
    </source>
</evidence>
<sequence>MIKTKFLFLFSVPFLFTLLVGLSFTAQASSSPQIGEFQTPTAGPDGRIIYTVREGDNCTRIELLHNIDNNQLRALNPELDDNCTVFFGQKLMIGIGGPAAAPTFTPGPSPTPTEALPTPTPSNGTTEICVILFEDINGDGLRQETELGLAGGAISVTNSLGGYSKTQNSISEIDLDTEEPAYVCFGEIPPGAEEVAESEKLPEGEYTVSAAIPDGYNPTINLSYPIEVEAGDRAFVAFGAQSQISGVEDPASDDGNNSSTMLGILGVALLLGGAGLGWYALRMNKPSSKMKFK</sequence>
<feature type="chain" id="PRO_5035230886" evidence="3">
    <location>
        <begin position="29"/>
        <end position="293"/>
    </location>
</feature>
<evidence type="ECO:0000256" key="2">
    <source>
        <dbReference type="SAM" id="Phobius"/>
    </source>
</evidence>
<gene>
    <name evidence="5" type="ORF">H8E29_15195</name>
</gene>
<evidence type="ECO:0000256" key="1">
    <source>
        <dbReference type="SAM" id="MobiDB-lite"/>
    </source>
</evidence>
<dbReference type="Gene3D" id="2.60.40.10">
    <property type="entry name" value="Immunoglobulins"/>
    <property type="match status" value="1"/>
</dbReference>
<dbReference type="Pfam" id="PF01476">
    <property type="entry name" value="LysM"/>
    <property type="match status" value="1"/>
</dbReference>
<dbReference type="CDD" id="cd00118">
    <property type="entry name" value="LysM"/>
    <property type="match status" value="1"/>
</dbReference>
<dbReference type="InterPro" id="IPR036779">
    <property type="entry name" value="LysM_dom_sf"/>
</dbReference>
<accession>A0A8J6NJ45</accession>
<dbReference type="SMART" id="SM00257">
    <property type="entry name" value="LysM"/>
    <property type="match status" value="1"/>
</dbReference>
<dbReference type="SUPFAM" id="SSF54106">
    <property type="entry name" value="LysM domain"/>
    <property type="match status" value="1"/>
</dbReference>
<dbReference type="InterPro" id="IPR018392">
    <property type="entry name" value="LysM"/>
</dbReference>
<keyword evidence="2" id="KW-0812">Transmembrane</keyword>
<reference evidence="5 6" key="1">
    <citation type="submission" date="2020-08" db="EMBL/GenBank/DDBJ databases">
        <title>Bridging the membrane lipid divide: bacteria of the FCB group superphylum have the potential to synthesize archaeal ether lipids.</title>
        <authorList>
            <person name="Villanueva L."/>
            <person name="Von Meijenfeldt F.A.B."/>
            <person name="Westbye A.B."/>
            <person name="Yadav S."/>
            <person name="Hopmans E.C."/>
            <person name="Dutilh B.E."/>
            <person name="Sinninghe Damste J.S."/>
        </authorList>
    </citation>
    <scope>NUCLEOTIDE SEQUENCE [LARGE SCALE GENOMIC DNA]</scope>
    <source>
        <strain evidence="5">NIOZ-UU36</strain>
    </source>
</reference>
<name>A0A8J6NJ45_9CHLR</name>
<feature type="region of interest" description="Disordered" evidence="1">
    <location>
        <begin position="102"/>
        <end position="121"/>
    </location>
</feature>
<feature type="transmembrane region" description="Helical" evidence="2">
    <location>
        <begin position="261"/>
        <end position="281"/>
    </location>
</feature>
<dbReference type="PROSITE" id="PS51782">
    <property type="entry name" value="LYSM"/>
    <property type="match status" value="1"/>
</dbReference>
<evidence type="ECO:0000259" key="4">
    <source>
        <dbReference type="PROSITE" id="PS51782"/>
    </source>
</evidence>